<dbReference type="PRINTS" id="PR00080">
    <property type="entry name" value="SDRFAMILY"/>
</dbReference>
<evidence type="ECO:0000256" key="2">
    <source>
        <dbReference type="ARBA" id="ARBA00022857"/>
    </source>
</evidence>
<accession>A0A316Z3P1</accession>
<dbReference type="CDD" id="cd05374">
    <property type="entry name" value="17beta-HSD-like_SDR_c"/>
    <property type="match status" value="1"/>
</dbReference>
<evidence type="ECO:0000313" key="5">
    <source>
        <dbReference type="EMBL" id="PWN96171.1"/>
    </source>
</evidence>
<name>A0A316Z3P1_9BASI</name>
<dbReference type="GO" id="GO:0019433">
    <property type="term" value="P:triglyceride catabolic process"/>
    <property type="evidence" value="ECO:0007669"/>
    <property type="project" value="TreeGrafter"/>
</dbReference>
<dbReference type="GO" id="GO:0000140">
    <property type="term" value="F:acylglycerone-phosphate reductase (NADP+) activity"/>
    <property type="evidence" value="ECO:0007669"/>
    <property type="project" value="TreeGrafter"/>
</dbReference>
<evidence type="ECO:0000256" key="1">
    <source>
        <dbReference type="ARBA" id="ARBA00006484"/>
    </source>
</evidence>
<keyword evidence="6" id="KW-1185">Reference proteome</keyword>
<gene>
    <name evidence="5" type="ORF">FA09DRAFT_331423</name>
</gene>
<dbReference type="GO" id="GO:0004806">
    <property type="term" value="F:triacylglycerol lipase activity"/>
    <property type="evidence" value="ECO:0007669"/>
    <property type="project" value="TreeGrafter"/>
</dbReference>
<dbReference type="GeneID" id="37270562"/>
<dbReference type="PROSITE" id="PS00061">
    <property type="entry name" value="ADH_SHORT"/>
    <property type="match status" value="1"/>
</dbReference>
<sequence length="288" mass="30969">MSATPNTPDDTRPVVFITGCSSGIGRALAVEFAGAGKHRVVATARKMSALETLPPNVWRFALDVTDAESVREAVDEAVRQLGRIDLLINNAGTNAAVGPVVEVDIERQRQTFEANYFGLLRVTQAVAPHMIKQRSGTIVNVGSTAALCPLPYAGAYAASKAAVHAVSDCMRAELAGFGINVVILAPGAIKSSIGDAGEGTIQLAKSSSYENVADMIKYRAQYSQLGHPTPTAEFAAVVRKAVVKRRPRAYLVTGAKSTMAFIMYYMPGRFRDFFLSRIFQLWRVGRSA</sequence>
<evidence type="ECO:0000256" key="3">
    <source>
        <dbReference type="ARBA" id="ARBA00023002"/>
    </source>
</evidence>
<dbReference type="FunFam" id="3.40.50.720:FF:000261">
    <property type="entry name" value="NADPH-dependent 1-acyldihydroxyacetone phosphate reductase"/>
    <property type="match status" value="1"/>
</dbReference>
<dbReference type="InterPro" id="IPR002347">
    <property type="entry name" value="SDR_fam"/>
</dbReference>
<dbReference type="GO" id="GO:0006654">
    <property type="term" value="P:phosphatidic acid biosynthetic process"/>
    <property type="evidence" value="ECO:0007669"/>
    <property type="project" value="TreeGrafter"/>
</dbReference>
<evidence type="ECO:0000256" key="4">
    <source>
        <dbReference type="RuleBase" id="RU000363"/>
    </source>
</evidence>
<dbReference type="Proteomes" id="UP000245946">
    <property type="component" value="Unassembled WGS sequence"/>
</dbReference>
<dbReference type="OrthoDB" id="2102561at2759"/>
<protein>
    <submittedName>
        <fullName evidence="5">NAD(P)-binding protein</fullName>
    </submittedName>
</protein>
<dbReference type="SUPFAM" id="SSF51735">
    <property type="entry name" value="NAD(P)-binding Rossmann-fold domains"/>
    <property type="match status" value="1"/>
</dbReference>
<dbReference type="EMBL" id="KZ819300">
    <property type="protein sequence ID" value="PWN96171.1"/>
    <property type="molecule type" value="Genomic_DNA"/>
</dbReference>
<dbReference type="Gene3D" id="3.40.50.720">
    <property type="entry name" value="NAD(P)-binding Rossmann-like Domain"/>
    <property type="match status" value="1"/>
</dbReference>
<comment type="similarity">
    <text evidence="1 4">Belongs to the short-chain dehydrogenases/reductases (SDR) family.</text>
</comment>
<dbReference type="GO" id="GO:0005811">
    <property type="term" value="C:lipid droplet"/>
    <property type="evidence" value="ECO:0007669"/>
    <property type="project" value="TreeGrafter"/>
</dbReference>
<dbReference type="InterPro" id="IPR036291">
    <property type="entry name" value="NAD(P)-bd_dom_sf"/>
</dbReference>
<reference evidence="5 6" key="1">
    <citation type="journal article" date="2018" name="Mol. Biol. Evol.">
        <title>Broad Genomic Sampling Reveals a Smut Pathogenic Ancestry of the Fungal Clade Ustilaginomycotina.</title>
        <authorList>
            <person name="Kijpornyongpan T."/>
            <person name="Mondo S.J."/>
            <person name="Barry K."/>
            <person name="Sandor L."/>
            <person name="Lee J."/>
            <person name="Lipzen A."/>
            <person name="Pangilinan J."/>
            <person name="LaButti K."/>
            <person name="Hainaut M."/>
            <person name="Henrissat B."/>
            <person name="Grigoriev I.V."/>
            <person name="Spatafora J.W."/>
            <person name="Aime M.C."/>
        </authorList>
    </citation>
    <scope>NUCLEOTIDE SEQUENCE [LARGE SCALE GENOMIC DNA]</scope>
    <source>
        <strain evidence="5 6">MCA 4186</strain>
    </source>
</reference>
<dbReference type="PANTHER" id="PTHR44169:SF6">
    <property type="entry name" value="NADPH-DEPENDENT 1-ACYLDIHYDROXYACETONE PHOSPHATE REDUCTASE"/>
    <property type="match status" value="1"/>
</dbReference>
<keyword evidence="3" id="KW-0560">Oxidoreductase</keyword>
<evidence type="ECO:0000313" key="6">
    <source>
        <dbReference type="Proteomes" id="UP000245946"/>
    </source>
</evidence>
<proteinExistence type="inferred from homology"/>
<dbReference type="AlphaFoldDB" id="A0A316Z3P1"/>
<dbReference type="STRING" id="58919.A0A316Z3P1"/>
<dbReference type="RefSeq" id="XP_025596450.1">
    <property type="nucleotide sequence ID" value="XM_025743018.1"/>
</dbReference>
<keyword evidence="2" id="KW-0521">NADP</keyword>
<organism evidence="5 6">
    <name type="scientific">Tilletiopsis washingtonensis</name>
    <dbReference type="NCBI Taxonomy" id="58919"/>
    <lineage>
        <taxon>Eukaryota</taxon>
        <taxon>Fungi</taxon>
        <taxon>Dikarya</taxon>
        <taxon>Basidiomycota</taxon>
        <taxon>Ustilaginomycotina</taxon>
        <taxon>Exobasidiomycetes</taxon>
        <taxon>Entylomatales</taxon>
        <taxon>Entylomatales incertae sedis</taxon>
        <taxon>Tilletiopsis</taxon>
    </lineage>
</organism>
<dbReference type="PANTHER" id="PTHR44169">
    <property type="entry name" value="NADPH-DEPENDENT 1-ACYLDIHYDROXYACETONE PHOSPHATE REDUCTASE"/>
    <property type="match status" value="1"/>
</dbReference>
<dbReference type="InterPro" id="IPR020904">
    <property type="entry name" value="Sc_DH/Rdtase_CS"/>
</dbReference>
<dbReference type="GO" id="GO:0005783">
    <property type="term" value="C:endoplasmic reticulum"/>
    <property type="evidence" value="ECO:0007669"/>
    <property type="project" value="TreeGrafter"/>
</dbReference>
<dbReference type="PRINTS" id="PR00081">
    <property type="entry name" value="GDHRDH"/>
</dbReference>
<dbReference type="Pfam" id="PF00106">
    <property type="entry name" value="adh_short"/>
    <property type="match status" value="1"/>
</dbReference>